<dbReference type="Proteomes" id="UP000216063">
    <property type="component" value="Unassembled WGS sequence"/>
</dbReference>
<protein>
    <recommendedName>
        <fullName evidence="2">DUF732 domain-containing protein</fullName>
    </recommendedName>
</protein>
<reference evidence="3 4" key="1">
    <citation type="submission" date="2017-07" db="EMBL/GenBank/DDBJ databases">
        <title>The new phylogeny of genus Mycobacterium.</title>
        <authorList>
            <person name="Tortoli E."/>
            <person name="Trovato A."/>
            <person name="Cirillo D.M."/>
        </authorList>
    </citation>
    <scope>NUCLEOTIDE SEQUENCE [LARGE SCALE GENOMIC DNA]</scope>
    <source>
        <strain evidence="3 4">ATCC 33027</strain>
    </source>
</reference>
<feature type="domain" description="DUF732" evidence="2">
    <location>
        <begin position="38"/>
        <end position="110"/>
    </location>
</feature>
<dbReference type="AlphaFoldDB" id="A0A255DKD2"/>
<comment type="caution">
    <text evidence="3">The sequence shown here is derived from an EMBL/GenBank/DDBJ whole genome shotgun (WGS) entry which is preliminary data.</text>
</comment>
<evidence type="ECO:0000313" key="3">
    <source>
        <dbReference type="EMBL" id="OYN79858.1"/>
    </source>
</evidence>
<dbReference type="OrthoDB" id="4640123at2"/>
<keyword evidence="1" id="KW-0732">Signal</keyword>
<accession>A0A255DKD2</accession>
<evidence type="ECO:0000259" key="2">
    <source>
        <dbReference type="Pfam" id="PF05305"/>
    </source>
</evidence>
<dbReference type="RefSeq" id="WP_094479115.1">
    <property type="nucleotide sequence ID" value="NZ_JACKSC010000333.1"/>
</dbReference>
<dbReference type="InterPro" id="IPR007969">
    <property type="entry name" value="DUF732"/>
</dbReference>
<evidence type="ECO:0000256" key="1">
    <source>
        <dbReference type="SAM" id="SignalP"/>
    </source>
</evidence>
<dbReference type="Pfam" id="PF05305">
    <property type="entry name" value="DUF732"/>
    <property type="match status" value="1"/>
</dbReference>
<sequence length="124" mass="13482">MRIGAVRRGRSAATKIIAGAVFATLMVAPSAVAHADPDTDFANQLHTVGVYGPKDYNAWIAKIACERLDRGVDHNAYDSAQFVSRQLSKNATTAQAWQFLALAYPLYCPDKQGLLQQVAETSEQ</sequence>
<proteinExistence type="predicted"/>
<feature type="signal peptide" evidence="1">
    <location>
        <begin position="1"/>
        <end position="35"/>
    </location>
</feature>
<organism evidence="3 4">
    <name type="scientific">Mycolicibacterium sphagni</name>
    <dbReference type="NCBI Taxonomy" id="1786"/>
    <lineage>
        <taxon>Bacteria</taxon>
        <taxon>Bacillati</taxon>
        <taxon>Actinomycetota</taxon>
        <taxon>Actinomycetes</taxon>
        <taxon>Mycobacteriales</taxon>
        <taxon>Mycobacteriaceae</taxon>
        <taxon>Mycolicibacterium</taxon>
    </lineage>
</organism>
<gene>
    <name evidence="3" type="ORF">CG716_10325</name>
</gene>
<evidence type="ECO:0000313" key="4">
    <source>
        <dbReference type="Proteomes" id="UP000216063"/>
    </source>
</evidence>
<dbReference type="EMBL" id="NOZR01000007">
    <property type="protein sequence ID" value="OYN79858.1"/>
    <property type="molecule type" value="Genomic_DNA"/>
</dbReference>
<feature type="chain" id="PRO_5012016104" description="DUF732 domain-containing protein" evidence="1">
    <location>
        <begin position="36"/>
        <end position="124"/>
    </location>
</feature>
<keyword evidence="4" id="KW-1185">Reference proteome</keyword>
<name>A0A255DKD2_9MYCO</name>